<dbReference type="InterPro" id="IPR013176">
    <property type="entry name" value="Ccz1"/>
</dbReference>
<comment type="caution">
    <text evidence="3">The sequence shown here is derived from an EMBL/GenBank/DDBJ whole genome shotgun (WGS) entry which is preliminary data.</text>
</comment>
<evidence type="ECO:0000256" key="1">
    <source>
        <dbReference type="ARBA" id="ARBA00005352"/>
    </source>
</evidence>
<dbReference type="GO" id="GO:0035658">
    <property type="term" value="C:Mon1-Ccz1 complex"/>
    <property type="evidence" value="ECO:0007669"/>
    <property type="project" value="InterPro"/>
</dbReference>
<reference evidence="3 4" key="1">
    <citation type="journal article" date="2021" name="Hortic Res">
        <title>The domestication of Cucurbita argyrosperma as revealed by the genome of its wild relative.</title>
        <authorList>
            <person name="Barrera-Redondo J."/>
            <person name="Sanchez-de la Vega G."/>
            <person name="Aguirre-Liguori J.A."/>
            <person name="Castellanos-Morales G."/>
            <person name="Gutierrez-Guerrero Y.T."/>
            <person name="Aguirre-Dugua X."/>
            <person name="Aguirre-Planter E."/>
            <person name="Tenaillon M.I."/>
            <person name="Lira-Saade R."/>
            <person name="Eguiarte L.E."/>
        </authorList>
    </citation>
    <scope>NUCLEOTIDE SEQUENCE [LARGE SCALE GENOMIC DNA]</scope>
    <source>
        <strain evidence="3">JBR-2021</strain>
    </source>
</reference>
<dbReference type="AlphaFoldDB" id="A0AAV6NLZ2"/>
<evidence type="ECO:0000313" key="4">
    <source>
        <dbReference type="Proteomes" id="UP000685013"/>
    </source>
</evidence>
<protein>
    <submittedName>
        <fullName evidence="3">Vacuolar fusion protein CCZ1-like A</fullName>
    </submittedName>
</protein>
<dbReference type="Proteomes" id="UP000685013">
    <property type="component" value="Chromosome 4"/>
</dbReference>
<sequence>MGLSTATTAVSEAIKLCVFDSRRGQQEGQELDKILFFYPADLPFTKQLYIIGLSEGLVTFTRTFSPEAACEVIEAEKHSHVFFEAEPDIWMVLVVEKNKEVQATWRMDALQKLLKEIHSLFLIFHGPIRLLLEKEPSGEVSRSHLYSFIVDYLSGAAVVILTLLNVRLRLKLLYLMPNSCFSFDADFLVGKKLQLPSFVDCLKERGTVHMLTIGRDAAIEVQALVRTLDSCIGNASCHSLILFQDLLVSTSLSPEDTTNLFSYAVLRLTPSVLSSSASSWSYLIRGNTVSHVTQHGGNVGNRVIRPLQHGIWSKGKDGFLETDIWGMEASGRVNSTPKIWPFQTEKQMYLYVHQHKSLTLILLSSCFINT</sequence>
<dbReference type="PANTHER" id="PTHR13056">
    <property type="entry name" value="VACUOLAR FUSION PROTEIN CCZ1 HOMOLOG-RELATED"/>
    <property type="match status" value="1"/>
</dbReference>
<accession>A0AAV6NLZ2</accession>
<feature type="non-terminal residue" evidence="3">
    <location>
        <position position="1"/>
    </location>
</feature>
<dbReference type="Pfam" id="PF19031">
    <property type="entry name" value="Intu_longin_1"/>
    <property type="match status" value="1"/>
</dbReference>
<dbReference type="InterPro" id="IPR043987">
    <property type="entry name" value="CCZ1/INTU/HSP4_longin_1"/>
</dbReference>
<dbReference type="EMBL" id="JAGKQH010000004">
    <property type="protein sequence ID" value="KAG6599931.1"/>
    <property type="molecule type" value="Genomic_DNA"/>
</dbReference>
<organism evidence="3 4">
    <name type="scientific">Cucurbita argyrosperma subsp. sororia</name>
    <dbReference type="NCBI Taxonomy" id="37648"/>
    <lineage>
        <taxon>Eukaryota</taxon>
        <taxon>Viridiplantae</taxon>
        <taxon>Streptophyta</taxon>
        <taxon>Embryophyta</taxon>
        <taxon>Tracheophyta</taxon>
        <taxon>Spermatophyta</taxon>
        <taxon>Magnoliopsida</taxon>
        <taxon>eudicotyledons</taxon>
        <taxon>Gunneridae</taxon>
        <taxon>Pentapetalae</taxon>
        <taxon>rosids</taxon>
        <taxon>fabids</taxon>
        <taxon>Cucurbitales</taxon>
        <taxon>Cucurbitaceae</taxon>
        <taxon>Cucurbiteae</taxon>
        <taxon>Cucurbita</taxon>
    </lineage>
</organism>
<name>A0AAV6NLZ2_9ROSI</name>
<evidence type="ECO:0000259" key="2">
    <source>
        <dbReference type="Pfam" id="PF19031"/>
    </source>
</evidence>
<dbReference type="GO" id="GO:0016192">
    <property type="term" value="P:vesicle-mediated transport"/>
    <property type="evidence" value="ECO:0007669"/>
    <property type="project" value="InterPro"/>
</dbReference>
<feature type="domain" description="CCZ1/INTU/HSP4 first Longin" evidence="2">
    <location>
        <begin position="17"/>
        <end position="126"/>
    </location>
</feature>
<evidence type="ECO:0000313" key="3">
    <source>
        <dbReference type="EMBL" id="KAG6599931.1"/>
    </source>
</evidence>
<keyword evidence="4" id="KW-1185">Reference proteome</keyword>
<gene>
    <name evidence="3" type="primary">CCZ1A</name>
    <name evidence="3" type="ORF">SDJN03_05164</name>
</gene>
<proteinExistence type="inferred from homology"/>
<dbReference type="PANTHER" id="PTHR13056:SF0">
    <property type="entry name" value="VACUOLAR FUSION PROTEIN CCZ1 HOMOLOG-RELATED"/>
    <property type="match status" value="1"/>
</dbReference>
<comment type="similarity">
    <text evidence="1">Belongs to the CCZ1 family.</text>
</comment>